<reference evidence="1" key="1">
    <citation type="submission" date="2021-03" db="EMBL/GenBank/DDBJ databases">
        <title>Draft genome sequence of rust myrtle Austropuccinia psidii MF-1, a brazilian biotype.</title>
        <authorList>
            <person name="Quecine M.C."/>
            <person name="Pachon D.M.R."/>
            <person name="Bonatelli M.L."/>
            <person name="Correr F.H."/>
            <person name="Franceschini L.M."/>
            <person name="Leite T.F."/>
            <person name="Margarido G.R.A."/>
            <person name="Almeida C.A."/>
            <person name="Ferrarezi J.A."/>
            <person name="Labate C.A."/>
        </authorList>
    </citation>
    <scope>NUCLEOTIDE SEQUENCE</scope>
    <source>
        <strain evidence="1">MF-1</strain>
    </source>
</reference>
<evidence type="ECO:0000313" key="1">
    <source>
        <dbReference type="EMBL" id="MBW0462047.1"/>
    </source>
</evidence>
<dbReference type="EMBL" id="AVOT02000267">
    <property type="protein sequence ID" value="MBW0462047.1"/>
    <property type="molecule type" value="Genomic_DNA"/>
</dbReference>
<gene>
    <name evidence="1" type="ORF">O181_001762</name>
</gene>
<organism evidence="1 2">
    <name type="scientific">Austropuccinia psidii MF-1</name>
    <dbReference type="NCBI Taxonomy" id="1389203"/>
    <lineage>
        <taxon>Eukaryota</taxon>
        <taxon>Fungi</taxon>
        <taxon>Dikarya</taxon>
        <taxon>Basidiomycota</taxon>
        <taxon>Pucciniomycotina</taxon>
        <taxon>Pucciniomycetes</taxon>
        <taxon>Pucciniales</taxon>
        <taxon>Sphaerophragmiaceae</taxon>
        <taxon>Austropuccinia</taxon>
    </lineage>
</organism>
<evidence type="ECO:0000313" key="2">
    <source>
        <dbReference type="Proteomes" id="UP000765509"/>
    </source>
</evidence>
<dbReference type="AlphaFoldDB" id="A0A9Q3BBG6"/>
<proteinExistence type="predicted"/>
<accession>A0A9Q3BBG6</accession>
<name>A0A9Q3BBG6_9BASI</name>
<sequence>MPSGNVKTSHKSPQFRLGDLILVFPLKFTIFNNLKKFKDSFSGPFTKNSQHETSAVCIKLTRELGNKNLTFLVSVVKDFTSSDEELSNLRKETPLKVPPLDQSEGKKALKSLKEGILRGKIKEGT</sequence>
<comment type="caution">
    <text evidence="1">The sequence shown here is derived from an EMBL/GenBank/DDBJ whole genome shotgun (WGS) entry which is preliminary data.</text>
</comment>
<keyword evidence="2" id="KW-1185">Reference proteome</keyword>
<dbReference type="Proteomes" id="UP000765509">
    <property type="component" value="Unassembled WGS sequence"/>
</dbReference>
<protein>
    <submittedName>
        <fullName evidence="1">Uncharacterized protein</fullName>
    </submittedName>
</protein>